<evidence type="ECO:0000256" key="3">
    <source>
        <dbReference type="ARBA" id="ARBA00022630"/>
    </source>
</evidence>
<dbReference type="Pfam" id="PF02771">
    <property type="entry name" value="Acyl-CoA_dh_N"/>
    <property type="match status" value="1"/>
</dbReference>
<reference evidence="12 13" key="1">
    <citation type="submission" date="2016-08" db="EMBL/GenBank/DDBJ databases">
        <title>Complete genome sequence of Bacillus muralis G25-68, a strain with toxicity to nematodes.</title>
        <authorList>
            <person name="Zheng Z."/>
        </authorList>
    </citation>
    <scope>NUCLEOTIDE SEQUENCE [LARGE SCALE GENOMIC DNA]</scope>
    <source>
        <strain evidence="12 13">G25-68</strain>
    </source>
</reference>
<dbReference type="PANTHER" id="PTHR43884">
    <property type="entry name" value="ACYL-COA DEHYDROGENASE"/>
    <property type="match status" value="1"/>
</dbReference>
<keyword evidence="5 8" id="KW-0560">Oxidoreductase</keyword>
<dbReference type="FunFam" id="1.10.540.10:FF:000002">
    <property type="entry name" value="Acyl-CoA dehydrogenase FadE19"/>
    <property type="match status" value="1"/>
</dbReference>
<evidence type="ECO:0000256" key="2">
    <source>
        <dbReference type="ARBA" id="ARBA00009347"/>
    </source>
</evidence>
<dbReference type="FunFam" id="2.40.110.10:FF:000001">
    <property type="entry name" value="Acyl-CoA dehydrogenase, mitochondrial"/>
    <property type="match status" value="1"/>
</dbReference>
<dbReference type="KEGG" id="bmur:ABE28_023010"/>
<sequence length="376" mass="40730">MDFKFTEEQEMMRKMVSDFAKNEIAPHIEAMEKGMFPKAILQKMGELGLMGIPIPEQYGGAGMDFMSYIIAINEISKVSPTLGVILSVHTSVGTNPIVYFGTEEQKRKYVPKLSAGQYLGAFCLTEQSSGSDAASLKSKAVKEDGLYRINGSKVFITNGGEADVFIVFASTDPQAGSKGISAFIVEKGTPGLIIGKDERKMGLHGSSTVQVTFEDLKVPEGNLLGKEGEGFKIAMANLDAGRIGIASQALGIAEGAMEHAVQYAKDRVQFNKPIALQQGIGFKLADMATGIEASRLLVYRAAFLRSEGLKCGKEAAMAKLFASRTAVDVAIEAVQVFGGYGYTTEYPVERYFRDAKVTEIYEGTSEIQRMVINKNL</sequence>
<organism evidence="12 13">
    <name type="scientific">Peribacillus muralis</name>
    <dbReference type="NCBI Taxonomy" id="264697"/>
    <lineage>
        <taxon>Bacteria</taxon>
        <taxon>Bacillati</taxon>
        <taxon>Bacillota</taxon>
        <taxon>Bacilli</taxon>
        <taxon>Bacillales</taxon>
        <taxon>Bacillaceae</taxon>
        <taxon>Peribacillus</taxon>
    </lineage>
</organism>
<evidence type="ECO:0000256" key="4">
    <source>
        <dbReference type="ARBA" id="ARBA00022827"/>
    </source>
</evidence>
<dbReference type="AlphaFoldDB" id="A0A1B3XVJ8"/>
<keyword evidence="4 8" id="KW-0274">FAD</keyword>
<dbReference type="InterPro" id="IPR009100">
    <property type="entry name" value="AcylCoA_DH/oxidase_NM_dom_sf"/>
</dbReference>
<proteinExistence type="inferred from homology"/>
<keyword evidence="13" id="KW-1185">Reference proteome</keyword>
<dbReference type="Gene3D" id="2.40.110.10">
    <property type="entry name" value="Butyryl-CoA Dehydrogenase, subunit A, domain 2"/>
    <property type="match status" value="1"/>
</dbReference>
<dbReference type="FunFam" id="1.20.140.10:FF:000004">
    <property type="entry name" value="Acyl-CoA dehydrogenase FadE25"/>
    <property type="match status" value="1"/>
</dbReference>
<dbReference type="Pfam" id="PF00441">
    <property type="entry name" value="Acyl-CoA_dh_1"/>
    <property type="match status" value="1"/>
</dbReference>
<dbReference type="InterPro" id="IPR037069">
    <property type="entry name" value="AcylCoA_DH/ox_N_sf"/>
</dbReference>
<dbReference type="InterPro" id="IPR006091">
    <property type="entry name" value="Acyl-CoA_Oxase/DH_mid-dom"/>
</dbReference>
<evidence type="ECO:0000259" key="11">
    <source>
        <dbReference type="Pfam" id="PF02771"/>
    </source>
</evidence>
<dbReference type="Pfam" id="PF02770">
    <property type="entry name" value="Acyl-CoA_dh_M"/>
    <property type="match status" value="1"/>
</dbReference>
<feature type="domain" description="Acyl-CoA oxidase/dehydrogenase middle" evidence="10">
    <location>
        <begin position="121"/>
        <end position="215"/>
    </location>
</feature>
<dbReference type="SUPFAM" id="SSF47203">
    <property type="entry name" value="Acyl-CoA dehydrogenase C-terminal domain-like"/>
    <property type="match status" value="1"/>
</dbReference>
<dbReference type="InterPro" id="IPR046373">
    <property type="entry name" value="Acyl-CoA_Oxase/DH_mid-dom_sf"/>
</dbReference>
<dbReference type="InterPro" id="IPR006089">
    <property type="entry name" value="Acyl-CoA_DH_CS"/>
</dbReference>
<feature type="domain" description="Acyl-CoA dehydrogenase/oxidase C-terminal" evidence="9">
    <location>
        <begin position="228"/>
        <end position="376"/>
    </location>
</feature>
<dbReference type="EMBL" id="CP017080">
    <property type="protein sequence ID" value="AOH57226.1"/>
    <property type="molecule type" value="Genomic_DNA"/>
</dbReference>
<dbReference type="InterPro" id="IPR013786">
    <property type="entry name" value="AcylCoA_DH/ox_N"/>
</dbReference>
<dbReference type="Gene3D" id="1.20.140.10">
    <property type="entry name" value="Butyryl-CoA Dehydrogenase, subunit A, domain 3"/>
    <property type="match status" value="1"/>
</dbReference>
<dbReference type="GO" id="GO:0050660">
    <property type="term" value="F:flavin adenine dinucleotide binding"/>
    <property type="evidence" value="ECO:0007669"/>
    <property type="project" value="InterPro"/>
</dbReference>
<dbReference type="PROSITE" id="PS00073">
    <property type="entry name" value="ACYL_COA_DH_2"/>
    <property type="match status" value="1"/>
</dbReference>
<dbReference type="PIRSF" id="PIRSF016578">
    <property type="entry name" value="HsaA"/>
    <property type="match status" value="1"/>
</dbReference>
<evidence type="ECO:0000313" key="13">
    <source>
        <dbReference type="Proteomes" id="UP000077926"/>
    </source>
</evidence>
<evidence type="ECO:0000313" key="12">
    <source>
        <dbReference type="EMBL" id="AOH57226.1"/>
    </source>
</evidence>
<dbReference type="Proteomes" id="UP000077926">
    <property type="component" value="Chromosome"/>
</dbReference>
<dbReference type="OrthoDB" id="9802447at2"/>
<comment type="similarity">
    <text evidence="2 8">Belongs to the acyl-CoA dehydrogenase family.</text>
</comment>
<keyword evidence="3 8" id="KW-0285">Flavoprotein</keyword>
<gene>
    <name evidence="12" type="ORF">ABE28_023010</name>
</gene>
<dbReference type="CDD" id="cd01158">
    <property type="entry name" value="SCAD_SBCAD"/>
    <property type="match status" value="1"/>
</dbReference>
<comment type="catalytic activity">
    <reaction evidence="6">
        <text>a 2,3-saturated acyl-CoA + A = a 2,3-dehydroacyl-CoA + AH2</text>
        <dbReference type="Rhea" id="RHEA:48608"/>
        <dbReference type="ChEBI" id="CHEBI:13193"/>
        <dbReference type="ChEBI" id="CHEBI:17499"/>
        <dbReference type="ChEBI" id="CHEBI:60015"/>
        <dbReference type="ChEBI" id="CHEBI:65111"/>
    </reaction>
</comment>
<dbReference type="InterPro" id="IPR036250">
    <property type="entry name" value="AcylCo_DH-like_C"/>
</dbReference>
<name>A0A1B3XVJ8_9BACI</name>
<protein>
    <recommendedName>
        <fullName evidence="7">Acyl-CoA dehydrogenase</fullName>
    </recommendedName>
</protein>
<feature type="domain" description="Acyl-CoA dehydrogenase/oxidase N-terminal" evidence="11">
    <location>
        <begin position="6"/>
        <end position="116"/>
    </location>
</feature>
<evidence type="ECO:0000256" key="1">
    <source>
        <dbReference type="ARBA" id="ARBA00001974"/>
    </source>
</evidence>
<dbReference type="STRING" id="264697.ABE28_023010"/>
<dbReference type="PROSITE" id="PS00072">
    <property type="entry name" value="ACYL_COA_DH_1"/>
    <property type="match status" value="1"/>
</dbReference>
<dbReference type="InterPro" id="IPR009075">
    <property type="entry name" value="AcylCo_DH/oxidase_C"/>
</dbReference>
<evidence type="ECO:0000256" key="8">
    <source>
        <dbReference type="RuleBase" id="RU362125"/>
    </source>
</evidence>
<evidence type="ECO:0000259" key="9">
    <source>
        <dbReference type="Pfam" id="PF00441"/>
    </source>
</evidence>
<evidence type="ECO:0000259" key="10">
    <source>
        <dbReference type="Pfam" id="PF02770"/>
    </source>
</evidence>
<dbReference type="PANTHER" id="PTHR43884:SF12">
    <property type="entry name" value="ISOVALERYL-COA DEHYDROGENASE, MITOCHONDRIAL-RELATED"/>
    <property type="match status" value="1"/>
</dbReference>
<evidence type="ECO:0000256" key="5">
    <source>
        <dbReference type="ARBA" id="ARBA00023002"/>
    </source>
</evidence>
<evidence type="ECO:0000256" key="6">
    <source>
        <dbReference type="ARBA" id="ARBA00052546"/>
    </source>
</evidence>
<accession>A0A1B3XVJ8</accession>
<comment type="cofactor">
    <cofactor evidence="1 8">
        <name>FAD</name>
        <dbReference type="ChEBI" id="CHEBI:57692"/>
    </cofactor>
</comment>
<dbReference type="Gene3D" id="1.10.540.10">
    <property type="entry name" value="Acyl-CoA dehydrogenase/oxidase, N-terminal domain"/>
    <property type="match status" value="1"/>
</dbReference>
<dbReference type="RefSeq" id="WP_064467084.1">
    <property type="nucleotide sequence ID" value="NZ_CP017080.1"/>
</dbReference>
<dbReference type="GO" id="GO:0003995">
    <property type="term" value="F:acyl-CoA dehydrogenase activity"/>
    <property type="evidence" value="ECO:0007669"/>
    <property type="project" value="InterPro"/>
</dbReference>
<dbReference type="SUPFAM" id="SSF56645">
    <property type="entry name" value="Acyl-CoA dehydrogenase NM domain-like"/>
    <property type="match status" value="1"/>
</dbReference>
<evidence type="ECO:0000256" key="7">
    <source>
        <dbReference type="ARBA" id="ARBA00067585"/>
    </source>
</evidence>